<dbReference type="EMBL" id="CAJOBA010006536">
    <property type="protein sequence ID" value="CAF3775683.1"/>
    <property type="molecule type" value="Genomic_DNA"/>
</dbReference>
<dbReference type="AlphaFoldDB" id="A0A814P889"/>
<gene>
    <name evidence="2" type="ORF">GPM918_LOCUS18756</name>
    <name evidence="1" type="ORF">OVA965_LOCUS14829</name>
    <name evidence="4" type="ORF">SRO942_LOCUS18753</name>
    <name evidence="3" type="ORF">TMI583_LOCUS14833</name>
</gene>
<dbReference type="InterPro" id="IPR036397">
    <property type="entry name" value="RNaseH_sf"/>
</dbReference>
<protein>
    <recommendedName>
        <fullName evidence="6">RNase H type-1 domain-containing protein</fullName>
    </recommendedName>
</protein>
<evidence type="ECO:0000313" key="5">
    <source>
        <dbReference type="Proteomes" id="UP000663829"/>
    </source>
</evidence>
<dbReference type="InterPro" id="IPR012337">
    <property type="entry name" value="RNaseH-like_sf"/>
</dbReference>
<comment type="caution">
    <text evidence="2">The sequence shown here is derived from an EMBL/GenBank/DDBJ whole genome shotgun (WGS) entry which is preliminary data.</text>
</comment>
<dbReference type="EMBL" id="CAJNOQ010005511">
    <property type="protein sequence ID" value="CAF1101220.1"/>
    <property type="molecule type" value="Genomic_DNA"/>
</dbReference>
<evidence type="ECO:0000313" key="1">
    <source>
        <dbReference type="EMBL" id="CAF1006614.1"/>
    </source>
</evidence>
<dbReference type="GO" id="GO:0003676">
    <property type="term" value="F:nucleic acid binding"/>
    <property type="evidence" value="ECO:0007669"/>
    <property type="project" value="InterPro"/>
</dbReference>
<reference evidence="2" key="1">
    <citation type="submission" date="2021-02" db="EMBL/GenBank/DDBJ databases">
        <authorList>
            <person name="Nowell W R."/>
        </authorList>
    </citation>
    <scope>NUCLEOTIDE SEQUENCE</scope>
</reference>
<evidence type="ECO:0000313" key="4">
    <source>
        <dbReference type="EMBL" id="CAF3866107.1"/>
    </source>
</evidence>
<dbReference type="SUPFAM" id="SSF53098">
    <property type="entry name" value="Ribonuclease H-like"/>
    <property type="match status" value="1"/>
</dbReference>
<evidence type="ECO:0008006" key="6">
    <source>
        <dbReference type="Google" id="ProtNLM"/>
    </source>
</evidence>
<dbReference type="Gene3D" id="3.30.420.10">
    <property type="entry name" value="Ribonuclease H-like superfamily/Ribonuclease H"/>
    <property type="match status" value="1"/>
</dbReference>
<evidence type="ECO:0000313" key="2">
    <source>
        <dbReference type="EMBL" id="CAF1101220.1"/>
    </source>
</evidence>
<dbReference type="Proteomes" id="UP000681722">
    <property type="component" value="Unassembled WGS sequence"/>
</dbReference>
<dbReference type="EMBL" id="CAJOBC010005511">
    <property type="protein sequence ID" value="CAF3866107.1"/>
    <property type="molecule type" value="Genomic_DNA"/>
</dbReference>
<sequence length="389" mass="44383">MIHIQSNTKNKSLTNSMTLNRYTIVPSRKVKYLRLIIDEFLTFKPHIQQIAKNGTRYLAYLRNILRKNGMLNVNMMLQLYRTMIIPRTDLSACVWANVTKAALKPLMKLQKLTLTTALGTSRKTVALSSLEVFCNLLPVYFRLMRRQMIKAITLHSRLLYHPLSALFEKSEKGTIFAKLKEIISIVSSDNNPMSELIKHSEMHVLFEPCATAADVIISNDELALNEEQELLEKIDNTTMLLIYIDASKQHDGVAAAVTIMTKAGDESRWEDYGMYLGQKYSVYHGELLAIQLALKIVADISPSSKQITLFTDNQSTLKAIASNRQTSPLIQDIRKTYEILKEKDSSMIFRWIPGHLSSLTNEYREKAEFLDRHGEISLANEKPDIGRKI</sequence>
<evidence type="ECO:0000313" key="3">
    <source>
        <dbReference type="EMBL" id="CAF3775683.1"/>
    </source>
</evidence>
<organism evidence="2 5">
    <name type="scientific">Didymodactylos carnosus</name>
    <dbReference type="NCBI Taxonomy" id="1234261"/>
    <lineage>
        <taxon>Eukaryota</taxon>
        <taxon>Metazoa</taxon>
        <taxon>Spiralia</taxon>
        <taxon>Gnathifera</taxon>
        <taxon>Rotifera</taxon>
        <taxon>Eurotatoria</taxon>
        <taxon>Bdelloidea</taxon>
        <taxon>Philodinida</taxon>
        <taxon>Philodinidae</taxon>
        <taxon>Didymodactylos</taxon>
    </lineage>
</organism>
<dbReference type="Proteomes" id="UP000663829">
    <property type="component" value="Unassembled WGS sequence"/>
</dbReference>
<proteinExistence type="predicted"/>
<name>A0A814P889_9BILA</name>
<accession>A0A814P889</accession>
<dbReference type="EMBL" id="CAJNOK010006528">
    <property type="protein sequence ID" value="CAF1006614.1"/>
    <property type="molecule type" value="Genomic_DNA"/>
</dbReference>
<keyword evidence="5" id="KW-1185">Reference proteome</keyword>
<dbReference type="Proteomes" id="UP000677228">
    <property type="component" value="Unassembled WGS sequence"/>
</dbReference>
<dbReference type="Proteomes" id="UP000682733">
    <property type="component" value="Unassembled WGS sequence"/>
</dbReference>
<dbReference type="OrthoDB" id="6749631at2759"/>
<dbReference type="CDD" id="cd09276">
    <property type="entry name" value="Rnase_HI_RT_non_LTR"/>
    <property type="match status" value="1"/>
</dbReference>